<dbReference type="GO" id="GO:0004674">
    <property type="term" value="F:protein serine/threonine kinase activity"/>
    <property type="evidence" value="ECO:0007669"/>
    <property type="project" value="UniProtKB-KW"/>
</dbReference>
<evidence type="ECO:0000256" key="3">
    <source>
        <dbReference type="ARBA" id="ARBA00022679"/>
    </source>
</evidence>
<dbReference type="PANTHER" id="PTHR24343:SF558">
    <property type="entry name" value="PROTEIN KINASE DOMAIN-CONTAINING PROTEIN"/>
    <property type="match status" value="1"/>
</dbReference>
<dbReference type="InterPro" id="IPR000719">
    <property type="entry name" value="Prot_kinase_dom"/>
</dbReference>
<evidence type="ECO:0000313" key="12">
    <source>
        <dbReference type="Proteomes" id="UP000193411"/>
    </source>
</evidence>
<gene>
    <name evidence="11" type="ORF">BCR44DRAFT_1174927</name>
</gene>
<evidence type="ECO:0000256" key="9">
    <source>
        <dbReference type="SAM" id="MobiDB-lite"/>
    </source>
</evidence>
<protein>
    <recommendedName>
        <fullName evidence="1">non-specific serine/threonine protein kinase</fullName>
        <ecNumber evidence="1">2.7.11.1</ecNumber>
    </recommendedName>
</protein>
<evidence type="ECO:0000256" key="4">
    <source>
        <dbReference type="ARBA" id="ARBA00022741"/>
    </source>
</evidence>
<evidence type="ECO:0000259" key="10">
    <source>
        <dbReference type="PROSITE" id="PS50011"/>
    </source>
</evidence>
<dbReference type="PANTHER" id="PTHR24343">
    <property type="entry name" value="SERINE/THREONINE KINASE"/>
    <property type="match status" value="1"/>
</dbReference>
<dbReference type="Gene3D" id="1.10.510.10">
    <property type="entry name" value="Transferase(Phosphotransferase) domain 1"/>
    <property type="match status" value="1"/>
</dbReference>
<keyword evidence="4" id="KW-0547">Nucleotide-binding</keyword>
<feature type="region of interest" description="Disordered" evidence="9">
    <location>
        <begin position="282"/>
        <end position="382"/>
    </location>
</feature>
<keyword evidence="6" id="KW-0067">ATP-binding</keyword>
<feature type="compositionally biased region" description="Polar residues" evidence="9">
    <location>
        <begin position="317"/>
        <end position="328"/>
    </location>
</feature>
<feature type="domain" description="Protein kinase" evidence="10">
    <location>
        <begin position="336"/>
        <end position="631"/>
    </location>
</feature>
<dbReference type="Proteomes" id="UP000193411">
    <property type="component" value="Unassembled WGS sequence"/>
</dbReference>
<dbReference type="PROSITE" id="PS50011">
    <property type="entry name" value="PROTEIN_KINASE_DOM"/>
    <property type="match status" value="1"/>
</dbReference>
<feature type="compositionally biased region" description="Low complexity" evidence="9">
    <location>
        <begin position="19"/>
        <end position="34"/>
    </location>
</feature>
<evidence type="ECO:0000256" key="2">
    <source>
        <dbReference type="ARBA" id="ARBA00022527"/>
    </source>
</evidence>
<comment type="caution">
    <text evidence="11">The sequence shown here is derived from an EMBL/GenBank/DDBJ whole genome shotgun (WGS) entry which is preliminary data.</text>
</comment>
<reference evidence="11 12" key="1">
    <citation type="submission" date="2016-07" db="EMBL/GenBank/DDBJ databases">
        <title>Pervasive Adenine N6-methylation of Active Genes in Fungi.</title>
        <authorList>
            <consortium name="DOE Joint Genome Institute"/>
            <person name="Mondo S.J."/>
            <person name="Dannebaum R.O."/>
            <person name="Kuo R.C."/>
            <person name="Labutti K."/>
            <person name="Haridas S."/>
            <person name="Kuo A."/>
            <person name="Salamov A."/>
            <person name="Ahrendt S.R."/>
            <person name="Lipzen A."/>
            <person name="Sullivan W."/>
            <person name="Andreopoulos W.B."/>
            <person name="Clum A."/>
            <person name="Lindquist E."/>
            <person name="Daum C."/>
            <person name="Ramamoorthy G.K."/>
            <person name="Gryganskyi A."/>
            <person name="Culley D."/>
            <person name="Magnuson J.K."/>
            <person name="James T.Y."/>
            <person name="O'Malley M.A."/>
            <person name="Stajich J.E."/>
            <person name="Spatafora J.W."/>
            <person name="Visel A."/>
            <person name="Grigoriev I.V."/>
        </authorList>
    </citation>
    <scope>NUCLEOTIDE SEQUENCE [LARGE SCALE GENOMIC DNA]</scope>
    <source>
        <strain evidence="11 12">PL171</strain>
    </source>
</reference>
<dbReference type="GO" id="GO:0005829">
    <property type="term" value="C:cytosol"/>
    <property type="evidence" value="ECO:0007669"/>
    <property type="project" value="TreeGrafter"/>
</dbReference>
<name>A0A1Y2I3D6_9FUNG</name>
<keyword evidence="5 11" id="KW-0418">Kinase</keyword>
<dbReference type="SUPFAM" id="SSF56112">
    <property type="entry name" value="Protein kinase-like (PK-like)"/>
    <property type="match status" value="1"/>
</dbReference>
<dbReference type="AlphaFoldDB" id="A0A1Y2I3D6"/>
<feature type="compositionally biased region" description="Low complexity" evidence="9">
    <location>
        <begin position="203"/>
        <end position="216"/>
    </location>
</feature>
<feature type="compositionally biased region" description="Low complexity" evidence="9">
    <location>
        <begin position="329"/>
        <end position="345"/>
    </location>
</feature>
<feature type="compositionally biased region" description="Basic and acidic residues" evidence="9">
    <location>
        <begin position="63"/>
        <end position="76"/>
    </location>
</feature>
<keyword evidence="12" id="KW-1185">Reference proteome</keyword>
<evidence type="ECO:0000256" key="5">
    <source>
        <dbReference type="ARBA" id="ARBA00022777"/>
    </source>
</evidence>
<sequence length="631" mass="68308">MSVPPSPLYLGSPSVPIPGMQSGMTGSSSTLGSQRGRRRSSHHSHKHASGDDIDELLLSEEEAERKRAARKFEVQRCEPNPNSVLRRNTSFRGSVHASPTSASSEPIASTSPHLSPNTAENVRPGLSHAGGGSLLGHLFHTDHASHPSSPSHSPVASPESKPHGTVKRSSSIIDKLDRMMHPDHDNTAPVLPTSSAATGGADSPPASAEPSRSSSPIMGLLTRKKSEASSHSPRAGSAHGSTRLHRSNSESSMNEKYGITKEFLGKGANATVRLAHKLVDKSTTDHHHGHHGHHHHHGHQHGHHGGHHQGHSEHPSAATTRSDATPHNSPATGTGAPTGTALASGNNSTVANDDSSRHSSAGQLSRTMSLSKSSSFSGASEQGDNVVPIERLFAIKKFRKRRKEESEKDYIKKLSAEFCISSSLHHPHVIETVDLIQDEQDQWCEVMEYMPGGDLFARIANGPPMSVGERDCLFAQLIEGVGYLHSIGVAHRDLKPENLLLDADGRTLKIADFGTSEVFRVPWAKDRRRVKGICGSDPYIAPEEWSGNSYEPDLVDVWATGIIFFVMVHKTIPWKAAVKTDPHYANFLETRRTGMFEYIDELPGGEEGPRDLLYEILEPDPTVRPSCFSVS</sequence>
<evidence type="ECO:0000256" key="8">
    <source>
        <dbReference type="ARBA" id="ARBA00048679"/>
    </source>
</evidence>
<dbReference type="EC" id="2.7.11.1" evidence="1"/>
<feature type="compositionally biased region" description="Acidic residues" evidence="9">
    <location>
        <begin position="51"/>
        <end position="62"/>
    </location>
</feature>
<keyword evidence="3" id="KW-0808">Transferase</keyword>
<dbReference type="GO" id="GO:0005524">
    <property type="term" value="F:ATP binding"/>
    <property type="evidence" value="ECO:0007669"/>
    <property type="project" value="UniProtKB-KW"/>
</dbReference>
<dbReference type="Pfam" id="PF00069">
    <property type="entry name" value="Pkinase"/>
    <property type="match status" value="1"/>
</dbReference>
<dbReference type="SMART" id="SM00220">
    <property type="entry name" value="S_TKc"/>
    <property type="match status" value="1"/>
</dbReference>
<feature type="compositionally biased region" description="Polar residues" evidence="9">
    <location>
        <begin position="80"/>
        <end position="120"/>
    </location>
</feature>
<evidence type="ECO:0000256" key="1">
    <source>
        <dbReference type="ARBA" id="ARBA00012513"/>
    </source>
</evidence>
<dbReference type="InterPro" id="IPR011009">
    <property type="entry name" value="Kinase-like_dom_sf"/>
</dbReference>
<feature type="compositionally biased region" description="Basic residues" evidence="9">
    <location>
        <begin position="287"/>
        <end position="309"/>
    </location>
</feature>
<feature type="compositionally biased region" description="Basic residues" evidence="9">
    <location>
        <begin position="35"/>
        <end position="47"/>
    </location>
</feature>
<dbReference type="CDD" id="cd13994">
    <property type="entry name" value="STKc_HAL4_like"/>
    <property type="match status" value="1"/>
</dbReference>
<comment type="catalytic activity">
    <reaction evidence="8">
        <text>L-seryl-[protein] + ATP = O-phospho-L-seryl-[protein] + ADP + H(+)</text>
        <dbReference type="Rhea" id="RHEA:17989"/>
        <dbReference type="Rhea" id="RHEA-COMP:9863"/>
        <dbReference type="Rhea" id="RHEA-COMP:11604"/>
        <dbReference type="ChEBI" id="CHEBI:15378"/>
        <dbReference type="ChEBI" id="CHEBI:29999"/>
        <dbReference type="ChEBI" id="CHEBI:30616"/>
        <dbReference type="ChEBI" id="CHEBI:83421"/>
        <dbReference type="ChEBI" id="CHEBI:456216"/>
        <dbReference type="EC" id="2.7.11.1"/>
    </reaction>
</comment>
<dbReference type="OrthoDB" id="5575486at2759"/>
<proteinExistence type="predicted"/>
<accession>A0A1Y2I3D6</accession>
<feature type="region of interest" description="Disordered" evidence="9">
    <location>
        <begin position="1"/>
        <end position="254"/>
    </location>
</feature>
<evidence type="ECO:0000256" key="6">
    <source>
        <dbReference type="ARBA" id="ARBA00022840"/>
    </source>
</evidence>
<evidence type="ECO:0000256" key="7">
    <source>
        <dbReference type="ARBA" id="ARBA00047899"/>
    </source>
</evidence>
<dbReference type="PROSITE" id="PS00108">
    <property type="entry name" value="PROTEIN_KINASE_ST"/>
    <property type="match status" value="1"/>
</dbReference>
<dbReference type="EMBL" id="MCFL01000003">
    <property type="protein sequence ID" value="ORZ40461.1"/>
    <property type="molecule type" value="Genomic_DNA"/>
</dbReference>
<feature type="compositionally biased region" description="Basic and acidic residues" evidence="9">
    <location>
        <begin position="174"/>
        <end position="186"/>
    </location>
</feature>
<evidence type="ECO:0000313" key="11">
    <source>
        <dbReference type="EMBL" id="ORZ40461.1"/>
    </source>
</evidence>
<feature type="compositionally biased region" description="Polar residues" evidence="9">
    <location>
        <begin position="346"/>
        <end position="364"/>
    </location>
</feature>
<keyword evidence="2" id="KW-0723">Serine/threonine-protein kinase</keyword>
<organism evidence="11 12">
    <name type="scientific">Catenaria anguillulae PL171</name>
    <dbReference type="NCBI Taxonomy" id="765915"/>
    <lineage>
        <taxon>Eukaryota</taxon>
        <taxon>Fungi</taxon>
        <taxon>Fungi incertae sedis</taxon>
        <taxon>Blastocladiomycota</taxon>
        <taxon>Blastocladiomycetes</taxon>
        <taxon>Blastocladiales</taxon>
        <taxon>Catenariaceae</taxon>
        <taxon>Catenaria</taxon>
    </lineage>
</organism>
<dbReference type="InterPro" id="IPR008271">
    <property type="entry name" value="Ser/Thr_kinase_AS"/>
</dbReference>
<feature type="compositionally biased region" description="Low complexity" evidence="9">
    <location>
        <begin position="365"/>
        <end position="382"/>
    </location>
</feature>
<feature type="compositionally biased region" description="Low complexity" evidence="9">
    <location>
        <begin position="146"/>
        <end position="159"/>
    </location>
</feature>
<dbReference type="STRING" id="765915.A0A1Y2I3D6"/>
<comment type="catalytic activity">
    <reaction evidence="7">
        <text>L-threonyl-[protein] + ATP = O-phospho-L-threonyl-[protein] + ADP + H(+)</text>
        <dbReference type="Rhea" id="RHEA:46608"/>
        <dbReference type="Rhea" id="RHEA-COMP:11060"/>
        <dbReference type="Rhea" id="RHEA-COMP:11605"/>
        <dbReference type="ChEBI" id="CHEBI:15378"/>
        <dbReference type="ChEBI" id="CHEBI:30013"/>
        <dbReference type="ChEBI" id="CHEBI:30616"/>
        <dbReference type="ChEBI" id="CHEBI:61977"/>
        <dbReference type="ChEBI" id="CHEBI:456216"/>
        <dbReference type="EC" id="2.7.11.1"/>
    </reaction>
</comment>